<gene>
    <name evidence="1" type="ORF">D3880_06050</name>
</gene>
<dbReference type="Proteomes" id="UP000265560">
    <property type="component" value="Chromosome"/>
</dbReference>
<dbReference type="OrthoDB" id="6919284at2"/>
<evidence type="ECO:0000313" key="2">
    <source>
        <dbReference type="Proteomes" id="UP000265560"/>
    </source>
</evidence>
<protein>
    <submittedName>
        <fullName evidence="1">Sugar ABC transporter ATPase</fullName>
    </submittedName>
</protein>
<dbReference type="EMBL" id="CP032419">
    <property type="protein sequence ID" value="AYC31967.1"/>
    <property type="molecule type" value="Genomic_DNA"/>
</dbReference>
<dbReference type="RefSeq" id="WP_119892589.1">
    <property type="nucleotide sequence ID" value="NZ_CP032419.1"/>
</dbReference>
<proteinExistence type="predicted"/>
<dbReference type="AlphaFoldDB" id="A0A385Z189"/>
<organism evidence="1 2">
    <name type="scientific">Pseudomonas cavernae</name>
    <dbReference type="NCBI Taxonomy" id="2320867"/>
    <lineage>
        <taxon>Bacteria</taxon>
        <taxon>Pseudomonadati</taxon>
        <taxon>Pseudomonadota</taxon>
        <taxon>Gammaproteobacteria</taxon>
        <taxon>Pseudomonadales</taxon>
        <taxon>Pseudomonadaceae</taxon>
        <taxon>Pseudomonas</taxon>
    </lineage>
</organism>
<keyword evidence="2" id="KW-1185">Reference proteome</keyword>
<evidence type="ECO:0000313" key="1">
    <source>
        <dbReference type="EMBL" id="AYC31967.1"/>
    </source>
</evidence>
<reference evidence="2" key="1">
    <citation type="submission" date="2018-09" db="EMBL/GenBank/DDBJ databases">
        <authorList>
            <person name="Zhu H."/>
        </authorList>
    </citation>
    <scope>NUCLEOTIDE SEQUENCE [LARGE SCALE GENOMIC DNA]</scope>
    <source>
        <strain evidence="2">K2W31S-8</strain>
    </source>
</reference>
<dbReference type="KEGG" id="pcav:D3880_06050"/>
<accession>A0A385Z189</accession>
<name>A0A385Z189_9PSED</name>
<sequence length="189" mass="20623">MSQQQSIIVPQISTFPGHEAKARAILRWLVQQAIVQPQLSHCGRGGDGLGYGIAVGASKVMHVPAGAAVADYLPFGQACNGLEVVTKRCIFTPMQGFDGLARCPECRTEIGEVLLDHLENWMPADTDNFICPECGHEDDINGFPFSQPCGFSNLGFIFNNWPAASFKQSFLDEFAQRLGRPIVLVQVTL</sequence>